<organism evidence="5 6">
    <name type="scientific">Nocardia seriolae</name>
    <dbReference type="NCBI Taxonomy" id="37332"/>
    <lineage>
        <taxon>Bacteria</taxon>
        <taxon>Bacillati</taxon>
        <taxon>Actinomycetota</taxon>
        <taxon>Actinomycetes</taxon>
        <taxon>Mycobacteriales</taxon>
        <taxon>Nocardiaceae</taxon>
        <taxon>Nocardia</taxon>
    </lineage>
</organism>
<dbReference type="GO" id="GO:0005576">
    <property type="term" value="C:extracellular region"/>
    <property type="evidence" value="ECO:0007669"/>
    <property type="project" value="TreeGrafter"/>
</dbReference>
<feature type="transmembrane region" description="Helical" evidence="2">
    <location>
        <begin position="12"/>
        <end position="30"/>
    </location>
</feature>
<evidence type="ECO:0000256" key="2">
    <source>
        <dbReference type="SAM" id="Phobius"/>
    </source>
</evidence>
<gene>
    <name evidence="5" type="ORF">NSK11_contig00010-0111</name>
</gene>
<dbReference type="InterPro" id="IPR005693">
    <property type="entry name" value="Mce"/>
</dbReference>
<dbReference type="Proteomes" id="UP000037179">
    <property type="component" value="Unassembled WGS sequence"/>
</dbReference>
<name>A0A0B8N996_9NOCA</name>
<reference evidence="6" key="1">
    <citation type="submission" date="2015-07" db="EMBL/GenBank/DDBJ databases">
        <title>Nocardia seriolae U-1 whole genome shotgun sequence.</title>
        <authorList>
            <person name="Imajoh M."/>
            <person name="Fukumoto Y."/>
            <person name="Sukeda M."/>
            <person name="Yamane J."/>
            <person name="Yamasaki K."/>
            <person name="Shimizu M."/>
            <person name="Ohnishi K."/>
            <person name="Oshima S."/>
        </authorList>
    </citation>
    <scope>NUCLEOTIDE SEQUENCE [LARGE SCALE GENOMIC DNA]</scope>
    <source>
        <strain evidence="6">U-1</strain>
    </source>
</reference>
<evidence type="ECO:0000259" key="3">
    <source>
        <dbReference type="Pfam" id="PF02470"/>
    </source>
</evidence>
<dbReference type="AlphaFoldDB" id="A0A0B8N996"/>
<dbReference type="Pfam" id="PF11887">
    <property type="entry name" value="Mce4_CUP1"/>
    <property type="match status" value="1"/>
</dbReference>
<evidence type="ECO:0000313" key="5">
    <source>
        <dbReference type="EMBL" id="GAP26860.1"/>
    </source>
</evidence>
<dbReference type="NCBIfam" id="TIGR00996">
    <property type="entry name" value="Mtu_fam_mce"/>
    <property type="match status" value="1"/>
</dbReference>
<dbReference type="InterPro" id="IPR024516">
    <property type="entry name" value="Mce_C"/>
</dbReference>
<protein>
    <submittedName>
        <fullName evidence="5">Mce family protein</fullName>
    </submittedName>
</protein>
<evidence type="ECO:0000256" key="1">
    <source>
        <dbReference type="SAM" id="MobiDB-lite"/>
    </source>
</evidence>
<sequence>MKLTRFVKVQLVIFSVLTVIGITVMGGYYVKLPAAFGIGRYDVTVRLTATGGLYEHANVAYRGTNVGKVKEVVLTPAGVDAKLSIDSDYKIPKDVDAWVRSVSAVGEQYVDLVPADNAKGGNLSDGSVIPVERTKLPQDVGSLLDQTDRLLNSVADTKLKQVIDDAFVAFNGAGPDLQRFLDSATLLVQEAKTNTEATKDLIEKIGPLLDTQVQSDEAIRSWTRDLATVTDQLREHDPALRNVIEKTPGAVTRATQLFQDLKPTLPLLARNLVSVGQVGYTYNPSIEQLLVVFPPLIAGLLSVATGGPTEYGAMVDFMVSVNDPQGCTTGFLTPEQRRSPALLDHPDTPSGLYCKVSQNSPQAVRGIRNTPCMEVPGKRAPTPEMCRDPEGFVPTGDNPPFGKPNPVDKNGNPTGGGTPSSDTSKPGAGNQVQPASVQTQPYDPRTGEFLGTDGRTYRQANLDGNGSGVIPATLTAMVQEQVK</sequence>
<proteinExistence type="predicted"/>
<feature type="compositionally biased region" description="Polar residues" evidence="1">
    <location>
        <begin position="419"/>
        <end position="441"/>
    </location>
</feature>
<dbReference type="GeneID" id="93370786"/>
<feature type="domain" description="Mammalian cell entry C-terminal" evidence="4">
    <location>
        <begin position="121"/>
        <end position="317"/>
    </location>
</feature>
<feature type="region of interest" description="Disordered" evidence="1">
    <location>
        <begin position="371"/>
        <end position="468"/>
    </location>
</feature>
<feature type="domain" description="Mce/MlaD" evidence="3">
    <location>
        <begin position="41"/>
        <end position="114"/>
    </location>
</feature>
<dbReference type="RefSeq" id="WP_033085665.1">
    <property type="nucleotide sequence ID" value="NZ_AP017900.1"/>
</dbReference>
<dbReference type="PANTHER" id="PTHR33371">
    <property type="entry name" value="INTERMEMBRANE PHOSPHOLIPID TRANSPORT SYSTEM BINDING PROTEIN MLAD-RELATED"/>
    <property type="match status" value="1"/>
</dbReference>
<keyword evidence="2" id="KW-0812">Transmembrane</keyword>
<accession>A0A0B8N996</accession>
<dbReference type="Pfam" id="PF02470">
    <property type="entry name" value="MlaD"/>
    <property type="match status" value="1"/>
</dbReference>
<evidence type="ECO:0000313" key="6">
    <source>
        <dbReference type="Proteomes" id="UP000037179"/>
    </source>
</evidence>
<comment type="caution">
    <text evidence="5">The sequence shown here is derived from an EMBL/GenBank/DDBJ whole genome shotgun (WGS) entry which is preliminary data.</text>
</comment>
<evidence type="ECO:0000259" key="4">
    <source>
        <dbReference type="Pfam" id="PF11887"/>
    </source>
</evidence>
<keyword evidence="2" id="KW-0472">Membrane</keyword>
<dbReference type="InterPro" id="IPR003399">
    <property type="entry name" value="Mce/MlaD"/>
</dbReference>
<reference evidence="5 6" key="2">
    <citation type="journal article" date="2016" name="Genome Announc.">
        <title>Draft Genome Sequence of Erythromycin- and Oxytetracycline-Sensitive Nocardia seriolae Strain U-1 (NBRC 110359).</title>
        <authorList>
            <person name="Imajoh M."/>
            <person name="Sukeda M."/>
            <person name="Shimizu M."/>
            <person name="Yamane J."/>
            <person name="Ohnishi K."/>
            <person name="Oshima S."/>
        </authorList>
    </citation>
    <scope>NUCLEOTIDE SEQUENCE [LARGE SCALE GENOMIC DNA]</scope>
    <source>
        <strain evidence="5 6">U-1</strain>
    </source>
</reference>
<dbReference type="InterPro" id="IPR052336">
    <property type="entry name" value="MlaD_Phospholipid_Transporter"/>
</dbReference>
<dbReference type="EMBL" id="BBYQ01000010">
    <property type="protein sequence ID" value="GAP26860.1"/>
    <property type="molecule type" value="Genomic_DNA"/>
</dbReference>
<dbReference type="PANTHER" id="PTHR33371:SF16">
    <property type="entry name" value="MCE-FAMILY PROTEIN MCE3F"/>
    <property type="match status" value="1"/>
</dbReference>
<keyword evidence="6" id="KW-1185">Reference proteome</keyword>
<keyword evidence="2" id="KW-1133">Transmembrane helix</keyword>